<keyword evidence="5" id="KW-0073">Auxin biosynthesis</keyword>
<feature type="region of interest" description="Disordered" evidence="7">
    <location>
        <begin position="186"/>
        <end position="224"/>
    </location>
</feature>
<name>A0A4Z0Q491_9BACT</name>
<evidence type="ECO:0000313" key="10">
    <source>
        <dbReference type="Proteomes" id="UP000297549"/>
    </source>
</evidence>
<evidence type="ECO:0000256" key="3">
    <source>
        <dbReference type="ARBA" id="ARBA00012535"/>
    </source>
</evidence>
<evidence type="ECO:0000256" key="2">
    <source>
        <dbReference type="ARBA" id="ARBA00005833"/>
    </source>
</evidence>
<dbReference type="InterPro" id="IPR050281">
    <property type="entry name" value="Flavin_monoamine_oxidase"/>
</dbReference>
<dbReference type="OrthoDB" id="56323at2"/>
<accession>A0A4Z0Q491</accession>
<gene>
    <name evidence="9" type="ORF">E5K00_01410</name>
</gene>
<protein>
    <recommendedName>
        <fullName evidence="4">Tryptophan 2-monooxygenase</fullName>
        <ecNumber evidence="3">1.13.12.3</ecNumber>
    </recommendedName>
</protein>
<evidence type="ECO:0000256" key="1">
    <source>
        <dbReference type="ARBA" id="ARBA00004814"/>
    </source>
</evidence>
<dbReference type="InterPro" id="IPR002937">
    <property type="entry name" value="Amino_oxidase"/>
</dbReference>
<evidence type="ECO:0000256" key="7">
    <source>
        <dbReference type="SAM" id="MobiDB-lite"/>
    </source>
</evidence>
<feature type="domain" description="Amine oxidase" evidence="8">
    <location>
        <begin position="16"/>
        <end position="85"/>
    </location>
</feature>
<evidence type="ECO:0000256" key="4">
    <source>
        <dbReference type="ARBA" id="ARBA00017871"/>
    </source>
</evidence>
<dbReference type="Proteomes" id="UP000297549">
    <property type="component" value="Unassembled WGS sequence"/>
</dbReference>
<evidence type="ECO:0000256" key="6">
    <source>
        <dbReference type="ARBA" id="ARBA00047321"/>
    </source>
</evidence>
<proteinExistence type="inferred from homology"/>
<dbReference type="PANTHER" id="PTHR10742">
    <property type="entry name" value="FLAVIN MONOAMINE OXIDASE"/>
    <property type="match status" value="1"/>
</dbReference>
<feature type="region of interest" description="Disordered" evidence="7">
    <location>
        <begin position="253"/>
        <end position="277"/>
    </location>
</feature>
<comment type="pathway">
    <text evidence="1">Plant hormone metabolism; auxin biosynthesis.</text>
</comment>
<dbReference type="PANTHER" id="PTHR10742:SF410">
    <property type="entry name" value="LYSINE-SPECIFIC HISTONE DEMETHYLASE 2"/>
    <property type="match status" value="1"/>
</dbReference>
<dbReference type="GO" id="GO:0009851">
    <property type="term" value="P:auxin biosynthetic process"/>
    <property type="evidence" value="ECO:0007669"/>
    <property type="project" value="UniProtKB-KW"/>
</dbReference>
<comment type="catalytic activity">
    <reaction evidence="6">
        <text>L-tryptophan + O2 = indole-3-acetamide + CO2 + H2O</text>
        <dbReference type="Rhea" id="RHEA:16165"/>
        <dbReference type="ChEBI" id="CHEBI:15377"/>
        <dbReference type="ChEBI" id="CHEBI:15379"/>
        <dbReference type="ChEBI" id="CHEBI:16031"/>
        <dbReference type="ChEBI" id="CHEBI:16526"/>
        <dbReference type="ChEBI" id="CHEBI:57912"/>
        <dbReference type="EC" id="1.13.12.3"/>
    </reaction>
</comment>
<dbReference type="EC" id="1.13.12.3" evidence="3"/>
<dbReference type="EMBL" id="SRLC01000001">
    <property type="protein sequence ID" value="TGE23901.1"/>
    <property type="molecule type" value="Genomic_DNA"/>
</dbReference>
<evidence type="ECO:0000313" key="9">
    <source>
        <dbReference type="EMBL" id="TGE23901.1"/>
    </source>
</evidence>
<evidence type="ECO:0000259" key="8">
    <source>
        <dbReference type="Pfam" id="PF01593"/>
    </source>
</evidence>
<reference evidence="9 10" key="1">
    <citation type="submission" date="2019-04" db="EMBL/GenBank/DDBJ databases">
        <authorList>
            <person name="Feng G."/>
            <person name="Zhang J."/>
            <person name="Zhu H."/>
        </authorList>
    </citation>
    <scope>NUCLEOTIDE SEQUENCE [LARGE SCALE GENOMIC DNA]</scope>
    <source>
        <strain evidence="9 10">JCM 31653</strain>
    </source>
</reference>
<dbReference type="SUPFAM" id="SSF51905">
    <property type="entry name" value="FAD/NAD(P)-binding domain"/>
    <property type="match status" value="1"/>
</dbReference>
<feature type="compositionally biased region" description="Gly residues" evidence="7">
    <location>
        <begin position="259"/>
        <end position="277"/>
    </location>
</feature>
<dbReference type="AlphaFoldDB" id="A0A4Z0Q491"/>
<comment type="similarity">
    <text evidence="2">Belongs to the tryptophan 2-monooxygenase family.</text>
</comment>
<dbReference type="Pfam" id="PF01593">
    <property type="entry name" value="Amino_oxidase"/>
    <property type="match status" value="1"/>
</dbReference>
<dbReference type="Gene3D" id="3.50.50.60">
    <property type="entry name" value="FAD/NAD(P)-binding domain"/>
    <property type="match status" value="1"/>
</dbReference>
<keyword evidence="10" id="KW-1185">Reference proteome</keyword>
<comment type="caution">
    <text evidence="9">The sequence shown here is derived from an EMBL/GenBank/DDBJ whole genome shotgun (WGS) entry which is preliminary data.</text>
</comment>
<dbReference type="InterPro" id="IPR036188">
    <property type="entry name" value="FAD/NAD-bd_sf"/>
</dbReference>
<dbReference type="GO" id="GO:0050361">
    <property type="term" value="F:tryptophan 2-monooxygenase activity"/>
    <property type="evidence" value="ECO:0007669"/>
    <property type="project" value="UniProtKB-EC"/>
</dbReference>
<organism evidence="9 10">
    <name type="scientific">Hymenobacter aquaticus</name>
    <dbReference type="NCBI Taxonomy" id="1867101"/>
    <lineage>
        <taxon>Bacteria</taxon>
        <taxon>Pseudomonadati</taxon>
        <taxon>Bacteroidota</taxon>
        <taxon>Cytophagia</taxon>
        <taxon>Cytophagales</taxon>
        <taxon>Hymenobacteraceae</taxon>
        <taxon>Hymenobacter</taxon>
    </lineage>
</organism>
<sequence>MTEFDADILIIGAGAAGLLAARRLAQAGRRVLVLEARSRIGGRVHTFTDAGFSGPTEAGAEFLHGDVPLTRELLADLHTDCHDMGGDTYEVLAGRVQTTETFLEEMPLLLEKLHALSHDVPLAEFLATHFPGDDYQQLRLTVTRFAEGYDAADARRASSFALRAEWSGGRGRGFAPAGGRLRAAAGISGPAGAGRGRPDSALDRGGNYPVATRAGGNPVRPQPPLLRPAGPGYGAAGRIAGRSWHAGLRRLRPRDSRAAGGGSSAGVWAGGQGAAGI</sequence>
<evidence type="ECO:0000256" key="5">
    <source>
        <dbReference type="ARBA" id="ARBA00023070"/>
    </source>
</evidence>